<sequence>MNFPKSTDVIIIGGGLVGCSVGYQLAKRGRDVIILEMRNLASGASGRNGGMVTQLDGRDKNKEAILNRLNYTRENNKMLAGLAEELSYDFEYNRCGGIDIACSEEEWEYFKKLVPFQKEVGDEEVILVDKQQLKDLCSLLSDIVWGARYRPTDGTLNPFKLNIGFALAAKKYKAKVFTETKIEKIVIKHGTAIGVETNNGYIQANLIINAANAWAPLLIPEIDILPLRQVAVVTERIPELPVYSFEAIIDRQVIFGSTQQKSGNLLVGGLGTQARKREDHYKEDLSPYEIEGSTAIFNILFKGLGDVNIIRSWAGTMAFTADGLPCIGPIPQIQGLYIVAGFSNGMAFAPIIGKLVAEDLTQGKPSITLKPFNPERFYNKKISWPDSYNYTVLAEFLERK</sequence>
<name>A0A1J4SAI5_9BACT</name>
<keyword evidence="1" id="KW-0560">Oxidoreductase</keyword>
<gene>
    <name evidence="3" type="ORF">AUJ66_06695</name>
</gene>
<organism evidence="3 4">
    <name type="scientific">Candidatus Desantisbacteria bacterium CG1_02_38_46</name>
    <dbReference type="NCBI Taxonomy" id="1817893"/>
    <lineage>
        <taxon>Bacteria</taxon>
        <taxon>Candidatus Desantisiibacteriota</taxon>
    </lineage>
</organism>
<dbReference type="PROSITE" id="PS51257">
    <property type="entry name" value="PROKAR_LIPOPROTEIN"/>
    <property type="match status" value="1"/>
</dbReference>
<dbReference type="EMBL" id="MNUO01000104">
    <property type="protein sequence ID" value="OIN96304.1"/>
    <property type="molecule type" value="Genomic_DNA"/>
</dbReference>
<evidence type="ECO:0000256" key="1">
    <source>
        <dbReference type="ARBA" id="ARBA00023002"/>
    </source>
</evidence>
<dbReference type="PANTHER" id="PTHR13847">
    <property type="entry name" value="SARCOSINE DEHYDROGENASE-RELATED"/>
    <property type="match status" value="1"/>
</dbReference>
<protein>
    <recommendedName>
        <fullName evidence="2">FAD dependent oxidoreductase domain-containing protein</fullName>
    </recommendedName>
</protein>
<dbReference type="SUPFAM" id="SSF51905">
    <property type="entry name" value="FAD/NAD(P)-binding domain"/>
    <property type="match status" value="1"/>
</dbReference>
<evidence type="ECO:0000313" key="3">
    <source>
        <dbReference type="EMBL" id="OIN96304.1"/>
    </source>
</evidence>
<dbReference type="Pfam" id="PF01266">
    <property type="entry name" value="DAO"/>
    <property type="match status" value="1"/>
</dbReference>
<dbReference type="GO" id="GO:0005737">
    <property type="term" value="C:cytoplasm"/>
    <property type="evidence" value="ECO:0007669"/>
    <property type="project" value="TreeGrafter"/>
</dbReference>
<evidence type="ECO:0000259" key="2">
    <source>
        <dbReference type="Pfam" id="PF01266"/>
    </source>
</evidence>
<dbReference type="InterPro" id="IPR006076">
    <property type="entry name" value="FAD-dep_OxRdtase"/>
</dbReference>
<comment type="caution">
    <text evidence="3">The sequence shown here is derived from an EMBL/GenBank/DDBJ whole genome shotgun (WGS) entry which is preliminary data.</text>
</comment>
<feature type="domain" description="FAD dependent oxidoreductase" evidence="2">
    <location>
        <begin position="8"/>
        <end position="358"/>
    </location>
</feature>
<proteinExistence type="predicted"/>
<dbReference type="GO" id="GO:0016491">
    <property type="term" value="F:oxidoreductase activity"/>
    <property type="evidence" value="ECO:0007669"/>
    <property type="project" value="UniProtKB-KW"/>
</dbReference>
<dbReference type="Proteomes" id="UP000182278">
    <property type="component" value="Unassembled WGS sequence"/>
</dbReference>
<dbReference type="STRING" id="1817893.AUJ66_06695"/>
<dbReference type="InterPro" id="IPR036188">
    <property type="entry name" value="FAD/NAD-bd_sf"/>
</dbReference>
<evidence type="ECO:0000313" key="4">
    <source>
        <dbReference type="Proteomes" id="UP000182278"/>
    </source>
</evidence>
<dbReference type="Gene3D" id="3.30.9.10">
    <property type="entry name" value="D-Amino Acid Oxidase, subunit A, domain 2"/>
    <property type="match status" value="1"/>
</dbReference>
<dbReference type="PANTHER" id="PTHR13847:SF287">
    <property type="entry name" value="FAD-DEPENDENT OXIDOREDUCTASE DOMAIN-CONTAINING PROTEIN 1"/>
    <property type="match status" value="1"/>
</dbReference>
<reference evidence="3 4" key="1">
    <citation type="journal article" date="2016" name="Environ. Microbiol.">
        <title>Genomic resolution of a cold subsurface aquifer community provides metabolic insights for novel microbes adapted to high CO concentrations.</title>
        <authorList>
            <person name="Probst A.J."/>
            <person name="Castelle C.J."/>
            <person name="Singh A."/>
            <person name="Brown C.T."/>
            <person name="Anantharaman K."/>
            <person name="Sharon I."/>
            <person name="Hug L.A."/>
            <person name="Burstein D."/>
            <person name="Emerson J.B."/>
            <person name="Thomas B.C."/>
            <person name="Banfield J.F."/>
        </authorList>
    </citation>
    <scope>NUCLEOTIDE SEQUENCE [LARGE SCALE GENOMIC DNA]</scope>
    <source>
        <strain evidence="3">CG1_02_38_46</strain>
    </source>
</reference>
<accession>A0A1J4SAI5</accession>
<dbReference type="Gene3D" id="3.50.50.60">
    <property type="entry name" value="FAD/NAD(P)-binding domain"/>
    <property type="match status" value="1"/>
</dbReference>
<dbReference type="AlphaFoldDB" id="A0A1J4SAI5"/>